<feature type="transmembrane region" description="Helical" evidence="10">
    <location>
        <begin position="60"/>
        <end position="79"/>
    </location>
</feature>
<proteinExistence type="inferred from homology"/>
<dbReference type="GO" id="GO:1990961">
    <property type="term" value="P:xenobiotic detoxification by transmembrane export across the plasma membrane"/>
    <property type="evidence" value="ECO:0007669"/>
    <property type="project" value="UniProtKB-ARBA"/>
</dbReference>
<dbReference type="RefSeq" id="WP_013383935.1">
    <property type="nucleotide sequence ID" value="NC_017384.1"/>
</dbReference>
<dbReference type="InterPro" id="IPR000390">
    <property type="entry name" value="Small_drug/metabolite_transptr"/>
</dbReference>
<evidence type="ECO:0000313" key="11">
    <source>
        <dbReference type="EMBL" id="AEM40481.1"/>
    </source>
</evidence>
<dbReference type="PATRIC" id="fig|759362.5.peg.671"/>
<comment type="similarity">
    <text evidence="7">Belongs to the drug/metabolite transporter (DMT) superfamily. Small multidrug resistance (SMR) (TC 2.A.7.1) family. Gdx/SugE subfamily.</text>
</comment>
<dbReference type="FunFam" id="1.10.3730.20:FF:000001">
    <property type="entry name" value="Quaternary ammonium compound resistance transporter SugE"/>
    <property type="match status" value="1"/>
</dbReference>
<dbReference type="PANTHER" id="PTHR30561">
    <property type="entry name" value="SMR FAMILY PROTON-DEPENDENT DRUG EFFLUX TRANSPORTER SUGE"/>
    <property type="match status" value="1"/>
</dbReference>
<keyword evidence="6 10" id="KW-0472">Membrane</keyword>
<dbReference type="KEGG" id="kvl:KVU_0642"/>
<evidence type="ECO:0000256" key="4">
    <source>
        <dbReference type="ARBA" id="ARBA00022692"/>
    </source>
</evidence>
<evidence type="ECO:0000313" key="12">
    <source>
        <dbReference type="Proteomes" id="UP000000692"/>
    </source>
</evidence>
<dbReference type="PANTHER" id="PTHR30561:SF0">
    <property type="entry name" value="GUANIDINIUM EXPORTER"/>
    <property type="match status" value="1"/>
</dbReference>
<evidence type="ECO:0000256" key="7">
    <source>
        <dbReference type="ARBA" id="ARBA00038151"/>
    </source>
</evidence>
<evidence type="ECO:0000256" key="1">
    <source>
        <dbReference type="ARBA" id="ARBA00004651"/>
    </source>
</evidence>
<feature type="transmembrane region" description="Helical" evidence="10">
    <location>
        <begin position="33"/>
        <end position="53"/>
    </location>
</feature>
<name>F9Y445_KETVW</name>
<dbReference type="eggNOG" id="COG2076">
    <property type="taxonomic scope" value="Bacteria"/>
</dbReference>
<dbReference type="GO" id="GO:0022857">
    <property type="term" value="F:transmembrane transporter activity"/>
    <property type="evidence" value="ECO:0007669"/>
    <property type="project" value="InterPro"/>
</dbReference>
<protein>
    <recommendedName>
        <fullName evidence="8">Guanidinium exporter</fullName>
    </recommendedName>
</protein>
<evidence type="ECO:0000256" key="6">
    <source>
        <dbReference type="ARBA" id="ARBA00023136"/>
    </source>
</evidence>
<keyword evidence="12" id="KW-1185">Reference proteome</keyword>
<dbReference type="Proteomes" id="UP000000692">
    <property type="component" value="Chromosome"/>
</dbReference>
<evidence type="ECO:0000256" key="3">
    <source>
        <dbReference type="ARBA" id="ARBA00022475"/>
    </source>
</evidence>
<dbReference type="Gene3D" id="1.10.3730.20">
    <property type="match status" value="1"/>
</dbReference>
<sequence length="105" mass="11356">MAWVYLVLAGAFEIVWAYTMKLSDGFTKPLYTSITIVTMVFSFALLSMAMKVLPLGTAYMIWTGIGAIGAFTIGVLFLGEALTPMRVIAALLLLSGLILMKLATK</sequence>
<dbReference type="SUPFAM" id="SSF103481">
    <property type="entry name" value="Multidrug resistance efflux transporter EmrE"/>
    <property type="match status" value="1"/>
</dbReference>
<keyword evidence="4 9" id="KW-0812">Transmembrane</keyword>
<dbReference type="EMBL" id="CP002018">
    <property type="protein sequence ID" value="AEM40481.1"/>
    <property type="molecule type" value="Genomic_DNA"/>
</dbReference>
<evidence type="ECO:0000256" key="5">
    <source>
        <dbReference type="ARBA" id="ARBA00022989"/>
    </source>
</evidence>
<feature type="transmembrane region" description="Helical" evidence="10">
    <location>
        <begin position="85"/>
        <end position="103"/>
    </location>
</feature>
<keyword evidence="3" id="KW-1003">Cell membrane</keyword>
<evidence type="ECO:0000256" key="9">
    <source>
        <dbReference type="RuleBase" id="RU003942"/>
    </source>
</evidence>
<dbReference type="InterPro" id="IPR037185">
    <property type="entry name" value="EmrE-like"/>
</dbReference>
<keyword evidence="2" id="KW-0813">Transport</keyword>
<dbReference type="HOGENOM" id="CLU_133067_1_1_5"/>
<keyword evidence="5 10" id="KW-1133">Transmembrane helix</keyword>
<evidence type="ECO:0000256" key="10">
    <source>
        <dbReference type="SAM" id="Phobius"/>
    </source>
</evidence>
<dbReference type="GO" id="GO:0005886">
    <property type="term" value="C:plasma membrane"/>
    <property type="evidence" value="ECO:0007669"/>
    <property type="project" value="UniProtKB-SubCell"/>
</dbReference>
<gene>
    <name evidence="11" type="primary">sugE2</name>
    <name evidence="11" type="ordered locus">KVU_0642</name>
</gene>
<comment type="subcellular location">
    <subcellularLocation>
        <location evidence="1 9">Cell membrane</location>
        <topology evidence="1 9">Multi-pass membrane protein</topology>
    </subcellularLocation>
</comment>
<organism evidence="11 12">
    <name type="scientific">Ketogulonicigenium vulgare (strain WSH-001)</name>
    <dbReference type="NCBI Taxonomy" id="759362"/>
    <lineage>
        <taxon>Bacteria</taxon>
        <taxon>Pseudomonadati</taxon>
        <taxon>Pseudomonadota</taxon>
        <taxon>Alphaproteobacteria</taxon>
        <taxon>Rhodobacterales</taxon>
        <taxon>Roseobacteraceae</taxon>
        <taxon>Ketogulonicigenium</taxon>
    </lineage>
</organism>
<evidence type="ECO:0000256" key="2">
    <source>
        <dbReference type="ARBA" id="ARBA00022448"/>
    </source>
</evidence>
<reference evidence="11 12" key="1">
    <citation type="journal article" date="2011" name="J. Bacteriol.">
        <title>Complete genome sequence of the industrial strain Ketogulonicigenium vulgare WSH-001.</title>
        <authorList>
            <person name="Liu L."/>
            <person name="Li Y."/>
            <person name="Zhang J."/>
            <person name="Zhou Z."/>
            <person name="Liu J."/>
            <person name="Li X."/>
            <person name="Zhou J."/>
            <person name="Du G."/>
            <person name="Wang L."/>
            <person name="Chen J."/>
        </authorList>
    </citation>
    <scope>NUCLEOTIDE SEQUENCE [LARGE SCALE GENOMIC DNA]</scope>
    <source>
        <strain evidence="11 12">WSH-001</strain>
    </source>
</reference>
<dbReference type="OrthoDB" id="9808638at2"/>
<accession>F9Y445</accession>
<dbReference type="AlphaFoldDB" id="F9Y445"/>
<evidence type="ECO:0000256" key="8">
    <source>
        <dbReference type="ARBA" id="ARBA00039168"/>
    </source>
</evidence>
<dbReference type="InterPro" id="IPR045324">
    <property type="entry name" value="Small_multidrug_res"/>
</dbReference>
<dbReference type="Pfam" id="PF00893">
    <property type="entry name" value="Multi_Drug_Res"/>
    <property type="match status" value="1"/>
</dbReference>